<proteinExistence type="predicted"/>
<comment type="caution">
    <text evidence="2">The sequence shown here is derived from an EMBL/GenBank/DDBJ whole genome shotgun (WGS) entry which is preliminary data.</text>
</comment>
<feature type="transmembrane region" description="Helical" evidence="1">
    <location>
        <begin position="26"/>
        <end position="50"/>
    </location>
</feature>
<name>A0AAV0BFU6_PHAPC</name>
<evidence type="ECO:0000313" key="2">
    <source>
        <dbReference type="EMBL" id="CAH7684902.1"/>
    </source>
</evidence>
<accession>A0AAV0BFU6</accession>
<keyword evidence="1" id="KW-0812">Transmembrane</keyword>
<gene>
    <name evidence="2" type="ORF">PPACK8108_LOCUS19341</name>
</gene>
<dbReference type="AlphaFoldDB" id="A0AAV0BFU6"/>
<keyword evidence="3" id="KW-1185">Reference proteome</keyword>
<sequence length="473" mass="51595">MLTNLSCLIQLFCKPPTFFLFLRLDYLIACSFMILTISLVMLPLDFCALAEALSLSLVRSPTFCMGQGLAGSHPLETGVSGQSRVLHCLKHHHHPPPHYPYLYAQSQAWSLTDDLCVEVDHSWVKALDQQFYPRLDGSDHSLLNPWVDVGLVVLVNFGLGVGLGLVVGESGSLRETGYPGPLLSDANNLSVSAPSGGRISALSNVSSLHTSHHHHGHAESVALVLDNHSKGPEALQHFVKDDWDMPNFGSSDLKQSEKQTHFPTPKPNPHPCAIDSKLIELSNNKKSHHSALRHALSTNGALVVSAISSSFLINGKKLSTPDQQLAHSFSAPPSPSPDCVDMRTHGKVLASDLSLPMDMAHTCFLTSSNNVFLTWQQAIMHSSPKSHNSFPLHSNSTDAQLELLEELKPCKRNTQLNIVATLKTPSKNVSKKPEAHSVCKSVAGFQRDDQHRRRNSTSPTGYLSLKIPITAGK</sequence>
<evidence type="ECO:0000256" key="1">
    <source>
        <dbReference type="SAM" id="Phobius"/>
    </source>
</evidence>
<evidence type="ECO:0000313" key="3">
    <source>
        <dbReference type="Proteomes" id="UP001153365"/>
    </source>
</evidence>
<protein>
    <submittedName>
        <fullName evidence="2">Uncharacterized protein</fullName>
    </submittedName>
</protein>
<reference evidence="2" key="1">
    <citation type="submission" date="2022-06" db="EMBL/GenBank/DDBJ databases">
        <authorList>
            <consortium name="SYNGENTA / RWTH Aachen University"/>
        </authorList>
    </citation>
    <scope>NUCLEOTIDE SEQUENCE</scope>
</reference>
<dbReference type="Proteomes" id="UP001153365">
    <property type="component" value="Unassembled WGS sequence"/>
</dbReference>
<keyword evidence="1" id="KW-0472">Membrane</keyword>
<keyword evidence="1" id="KW-1133">Transmembrane helix</keyword>
<dbReference type="EMBL" id="CALTRL010005691">
    <property type="protein sequence ID" value="CAH7684902.1"/>
    <property type="molecule type" value="Genomic_DNA"/>
</dbReference>
<organism evidence="2 3">
    <name type="scientific">Phakopsora pachyrhizi</name>
    <name type="common">Asian soybean rust disease fungus</name>
    <dbReference type="NCBI Taxonomy" id="170000"/>
    <lineage>
        <taxon>Eukaryota</taxon>
        <taxon>Fungi</taxon>
        <taxon>Dikarya</taxon>
        <taxon>Basidiomycota</taxon>
        <taxon>Pucciniomycotina</taxon>
        <taxon>Pucciniomycetes</taxon>
        <taxon>Pucciniales</taxon>
        <taxon>Phakopsoraceae</taxon>
        <taxon>Phakopsora</taxon>
    </lineage>
</organism>